<dbReference type="InterPro" id="IPR027268">
    <property type="entry name" value="Peptidase_M4/M1_CTD_sf"/>
</dbReference>
<dbReference type="SUPFAM" id="SSF63737">
    <property type="entry name" value="Leukotriene A4 hydrolase N-terminal domain"/>
    <property type="match status" value="1"/>
</dbReference>
<keyword evidence="7" id="KW-0812">Transmembrane</keyword>
<feature type="domain" description="Peptidase M1 membrane alanine aminopeptidase" evidence="8">
    <location>
        <begin position="320"/>
        <end position="543"/>
    </location>
</feature>
<dbReference type="InterPro" id="IPR034016">
    <property type="entry name" value="M1_APN-typ"/>
</dbReference>
<keyword evidence="5 7" id="KW-0862">Zinc</keyword>
<proteinExistence type="inferred from homology"/>
<evidence type="ECO:0000313" key="11">
    <source>
        <dbReference type="Proteomes" id="UP000694865"/>
    </source>
</evidence>
<dbReference type="InterPro" id="IPR024571">
    <property type="entry name" value="ERAP1-like_C_dom"/>
</dbReference>
<dbReference type="Pfam" id="PF11838">
    <property type="entry name" value="ERAP1_C"/>
    <property type="match status" value="1"/>
</dbReference>
<dbReference type="PRINTS" id="PR00756">
    <property type="entry name" value="ALADIPTASE"/>
</dbReference>
<comment type="cofactor">
    <cofactor evidence="7">
        <name>Zn(2+)</name>
        <dbReference type="ChEBI" id="CHEBI:29105"/>
    </cofactor>
    <text evidence="7">Binds 1 zinc ion per subunit.</text>
</comment>
<evidence type="ECO:0000256" key="7">
    <source>
        <dbReference type="RuleBase" id="RU364040"/>
    </source>
</evidence>
<dbReference type="InterPro" id="IPR001930">
    <property type="entry name" value="Peptidase_M1"/>
</dbReference>
<dbReference type="RefSeq" id="XP_006820336.1">
    <property type="nucleotide sequence ID" value="XM_006820273.1"/>
</dbReference>
<evidence type="ECO:0000256" key="5">
    <source>
        <dbReference type="ARBA" id="ARBA00022833"/>
    </source>
</evidence>
<sequence>MENYELEKNFRPNRNPGVVLIKKRTVFLLVSITLFLLVAVALVFYFIPHRSAECSDQPAPVEHTGLPPIPEDEPDIVEPTYPFDGRLPNTFVPEHYSIWMKVYMDQEDESRQFSYDGEINITMKCTTQSTVIKVHYWLLDVDFNSIEIYHMPDMKEVGTKHVSSDDTYHFLVIESEESLNENEIYMVMIRYIGELREYDLYGFYRSQYIYQDETRFIAVTCFQPTGARNAFPCLDEPQLKATFDISITHRPNRKALSCMPVSMTTSDGEWNTTYFSKSVVMSTYHVAFALLDFPSLEKTTDTGIQFRVWAEPDQIHAAEYALNVGVKMLTFFERYFNLPHPIRKMDMVASPTFISGGLENWALIVYQDAYMLYDPDVNTPAKQKSVASIIAHELAHMWYGNIVTMSWWDHLWLNEGFASFLEYVALDEIHPEWKIWDQFLTEDLLIAFNIDSSYSAPSLVRSSGGWTHQLWDMFDTITYDKGAAIIRTFKSFLSDDVIRSGINENYLMTNLFGDVVTDDLWYSLAKADADRKGTDVKAMMDSWVLQPGFPLLTATRTGTHTIKLEQTRFILDSNEEQPSDHPKWNIPLTYTHGGEKHFDSPEEAWFLADRQSETLVIEALSNNEWYILNINQNGYYRVNYDTANWERLAHQLNNGHQIFPTQTRASLIDDALTVSKAGYLDHVYGLQLTEYMAKEFEYVPWKLLLGHLPFTHRMLLRKSEYGLFEKYWRNQISPLYSSLGWNFTHSSLLDYYQRVNAINTACNYGNSDCIDEATRLYAEWMDNPMFNPIRDELKLTVYCTSIKYGGVKEWQFAYDQVTWNGVDQAETVTLELAMGCSRDGWLLQSYLERYHGKNSTLTAIGNIRDKSGIGFTLAWQFAMMQFEELLQKFDDYAYIIVFDFHPWMNTEYDLKQLLEFGARYWDMPGVAAREFYKTINKVKDNIKWMDRNRDGIRTWLSRVTNNTPNSGVKRSI</sequence>
<dbReference type="Proteomes" id="UP000694865">
    <property type="component" value="Unplaced"/>
</dbReference>
<dbReference type="InterPro" id="IPR045357">
    <property type="entry name" value="Aminopeptidase_N-like_N"/>
</dbReference>
<dbReference type="Pfam" id="PF17900">
    <property type="entry name" value="Peptidase_M1_N"/>
    <property type="match status" value="1"/>
</dbReference>
<dbReference type="CDD" id="cd09601">
    <property type="entry name" value="M1_APN-Q_like"/>
    <property type="match status" value="1"/>
</dbReference>
<dbReference type="PANTHER" id="PTHR11533">
    <property type="entry name" value="PROTEASE M1 ZINC METALLOPROTEASE"/>
    <property type="match status" value="1"/>
</dbReference>
<evidence type="ECO:0000256" key="6">
    <source>
        <dbReference type="ARBA" id="ARBA00023049"/>
    </source>
</evidence>
<evidence type="ECO:0000259" key="10">
    <source>
        <dbReference type="Pfam" id="PF17900"/>
    </source>
</evidence>
<keyword evidence="7" id="KW-0472">Membrane</keyword>
<keyword evidence="2 7" id="KW-0645">Protease</keyword>
<dbReference type="GeneID" id="102803697"/>
<organism evidence="11 12">
    <name type="scientific">Saccoglossus kowalevskii</name>
    <name type="common">Acorn worm</name>
    <dbReference type="NCBI Taxonomy" id="10224"/>
    <lineage>
        <taxon>Eukaryota</taxon>
        <taxon>Metazoa</taxon>
        <taxon>Hemichordata</taxon>
        <taxon>Enteropneusta</taxon>
        <taxon>Harrimaniidae</taxon>
        <taxon>Saccoglossus</taxon>
    </lineage>
</organism>
<dbReference type="InterPro" id="IPR042097">
    <property type="entry name" value="Aminopeptidase_N-like_N_sf"/>
</dbReference>
<dbReference type="InterPro" id="IPR050344">
    <property type="entry name" value="Peptidase_M1_aminopeptidases"/>
</dbReference>
<dbReference type="InterPro" id="IPR014782">
    <property type="entry name" value="Peptidase_M1_dom"/>
</dbReference>
<dbReference type="Gene3D" id="2.60.40.1730">
    <property type="entry name" value="tricorn interacting facor f3 domain"/>
    <property type="match status" value="1"/>
</dbReference>
<dbReference type="Gene3D" id="1.25.50.20">
    <property type="match status" value="1"/>
</dbReference>
<dbReference type="EC" id="3.4.11.-" evidence="7"/>
<evidence type="ECO:0000313" key="12">
    <source>
        <dbReference type="RefSeq" id="XP_006820336.1"/>
    </source>
</evidence>
<dbReference type="Pfam" id="PF01433">
    <property type="entry name" value="Peptidase_M1"/>
    <property type="match status" value="1"/>
</dbReference>
<evidence type="ECO:0000256" key="3">
    <source>
        <dbReference type="ARBA" id="ARBA00022723"/>
    </source>
</evidence>
<evidence type="ECO:0000256" key="1">
    <source>
        <dbReference type="ARBA" id="ARBA00010136"/>
    </source>
</evidence>
<keyword evidence="7" id="KW-0031">Aminopeptidase</keyword>
<dbReference type="SUPFAM" id="SSF55486">
    <property type="entry name" value="Metalloproteases ('zincins'), catalytic domain"/>
    <property type="match status" value="1"/>
</dbReference>
<dbReference type="Gene3D" id="1.10.390.10">
    <property type="entry name" value="Neutral Protease Domain 2"/>
    <property type="match status" value="1"/>
</dbReference>
<keyword evidence="7" id="KW-1133">Transmembrane helix</keyword>
<comment type="similarity">
    <text evidence="1 7">Belongs to the peptidase M1 family.</text>
</comment>
<keyword evidence="3 7" id="KW-0479">Metal-binding</keyword>
<accession>A0ABM0MJZ5</accession>
<reference evidence="12" key="1">
    <citation type="submission" date="2025-08" db="UniProtKB">
        <authorList>
            <consortium name="RefSeq"/>
        </authorList>
    </citation>
    <scope>IDENTIFICATION</scope>
    <source>
        <tissue evidence="12">Testes</tissue>
    </source>
</reference>
<evidence type="ECO:0000256" key="4">
    <source>
        <dbReference type="ARBA" id="ARBA00022801"/>
    </source>
</evidence>
<dbReference type="PANTHER" id="PTHR11533:SF301">
    <property type="entry name" value="AMINOPEPTIDASE"/>
    <property type="match status" value="1"/>
</dbReference>
<name>A0ABM0MJZ5_SACKO</name>
<dbReference type="Gene3D" id="2.60.40.1910">
    <property type="match status" value="1"/>
</dbReference>
<evidence type="ECO:0000259" key="9">
    <source>
        <dbReference type="Pfam" id="PF11838"/>
    </source>
</evidence>
<evidence type="ECO:0000256" key="2">
    <source>
        <dbReference type="ARBA" id="ARBA00022670"/>
    </source>
</evidence>
<evidence type="ECO:0000259" key="8">
    <source>
        <dbReference type="Pfam" id="PF01433"/>
    </source>
</evidence>
<feature type="domain" description="ERAP1-like C-terminal" evidence="9">
    <location>
        <begin position="625"/>
        <end position="938"/>
    </location>
</feature>
<feature type="transmembrane region" description="Helical" evidence="7">
    <location>
        <begin position="26"/>
        <end position="47"/>
    </location>
</feature>
<protein>
    <recommendedName>
        <fullName evidence="7">Aminopeptidase</fullName>
        <ecNumber evidence="7">3.4.11.-</ecNumber>
    </recommendedName>
</protein>
<keyword evidence="6 7" id="KW-0482">Metalloprotease</keyword>
<feature type="domain" description="Aminopeptidase N-like N-terminal" evidence="10">
    <location>
        <begin position="92"/>
        <end position="284"/>
    </location>
</feature>
<gene>
    <name evidence="12" type="primary">LOC102803697</name>
</gene>
<keyword evidence="11" id="KW-1185">Reference proteome</keyword>
<keyword evidence="4 7" id="KW-0378">Hydrolase</keyword>